<dbReference type="GO" id="GO:0016937">
    <property type="term" value="F:short-chain fatty acyl-CoA dehydrogenase activity"/>
    <property type="evidence" value="ECO:0007669"/>
    <property type="project" value="UniProtKB-EC"/>
</dbReference>
<organism evidence="1 2">
    <name type="scientific">Vibrio maritimus</name>
    <dbReference type="NCBI Taxonomy" id="990268"/>
    <lineage>
        <taxon>Bacteria</taxon>
        <taxon>Pseudomonadati</taxon>
        <taxon>Pseudomonadota</taxon>
        <taxon>Gammaproteobacteria</taxon>
        <taxon>Vibrionales</taxon>
        <taxon>Vibrionaceae</taxon>
        <taxon>Vibrio</taxon>
    </lineage>
</organism>
<sequence length="91" mass="9675">MSIGKFEGVAEALGRIGGLNYLLEASRTLTTTSLDMGQKPGIVTAIAKYHMTEISRTILNDSMDIHAGRAIQCGPMNYLSSAYLGVPVASQ</sequence>
<evidence type="ECO:0000313" key="2">
    <source>
        <dbReference type="Proteomes" id="UP000029228"/>
    </source>
</evidence>
<dbReference type="EMBL" id="BBMR01000001">
    <property type="protein sequence ID" value="GAL16515.1"/>
    <property type="molecule type" value="Genomic_DNA"/>
</dbReference>
<name>A0A090RM95_9VIBR</name>
<comment type="caution">
    <text evidence="1">The sequence shown here is derived from an EMBL/GenBank/DDBJ whole genome shotgun (WGS) entry which is preliminary data.</text>
</comment>
<gene>
    <name evidence="1" type="ORF">JCM19235_5064</name>
</gene>
<accession>A0A090RM95</accession>
<keyword evidence="1" id="KW-0560">Oxidoreductase</keyword>
<evidence type="ECO:0000313" key="1">
    <source>
        <dbReference type="EMBL" id="GAL16515.1"/>
    </source>
</evidence>
<proteinExistence type="predicted"/>
<dbReference type="Gene3D" id="1.20.140.10">
    <property type="entry name" value="Butyryl-CoA Dehydrogenase, subunit A, domain 3"/>
    <property type="match status" value="1"/>
</dbReference>
<reference evidence="1 2" key="1">
    <citation type="submission" date="2014-09" db="EMBL/GenBank/DDBJ databases">
        <title>Vibrio maritimus JCM 19235. (C45) whole genome shotgun sequence.</title>
        <authorList>
            <person name="Sawabe T."/>
            <person name="Meirelles P."/>
            <person name="Nakanishi M."/>
            <person name="Sayaka M."/>
            <person name="Hattori M."/>
            <person name="Ohkuma M."/>
        </authorList>
    </citation>
    <scope>NUCLEOTIDE SEQUENCE [LARGE SCALE GENOMIC DNA]</scope>
    <source>
        <strain evidence="2">JCM19235</strain>
    </source>
</reference>
<dbReference type="Proteomes" id="UP000029228">
    <property type="component" value="Unassembled WGS sequence"/>
</dbReference>
<reference evidence="1 2" key="2">
    <citation type="submission" date="2014-09" db="EMBL/GenBank/DDBJ databases">
        <authorList>
            <consortium name="NBRP consortium"/>
            <person name="Sawabe T."/>
            <person name="Meirelles P."/>
            <person name="Nakanishi M."/>
            <person name="Sayaka M."/>
            <person name="Hattori M."/>
            <person name="Ohkuma M."/>
        </authorList>
    </citation>
    <scope>NUCLEOTIDE SEQUENCE [LARGE SCALE GENOMIC DNA]</scope>
    <source>
        <strain evidence="2">JCM19235</strain>
    </source>
</reference>
<keyword evidence="2" id="KW-1185">Reference proteome</keyword>
<dbReference type="SUPFAM" id="SSF47203">
    <property type="entry name" value="Acyl-CoA dehydrogenase C-terminal domain-like"/>
    <property type="match status" value="1"/>
</dbReference>
<protein>
    <submittedName>
        <fullName evidence="1">Acyl-CoA dehydrogenase short-chain specific</fullName>
        <ecNumber evidence="1">1.3.8.1</ecNumber>
    </submittedName>
</protein>
<dbReference type="EC" id="1.3.8.1" evidence="1"/>
<dbReference type="AlphaFoldDB" id="A0A090RM95"/>
<dbReference type="STRING" id="990268.JCM19235_5064"/>
<dbReference type="InterPro" id="IPR036250">
    <property type="entry name" value="AcylCo_DH-like_C"/>
</dbReference>